<evidence type="ECO:0000256" key="2">
    <source>
        <dbReference type="ARBA" id="ARBA00022692"/>
    </source>
</evidence>
<keyword evidence="3 5" id="KW-1133">Transmembrane helix</keyword>
<evidence type="ECO:0000313" key="7">
    <source>
        <dbReference type="EMBL" id="KAK4407664.1"/>
    </source>
</evidence>
<dbReference type="GO" id="GO:0016020">
    <property type="term" value="C:membrane"/>
    <property type="evidence" value="ECO:0007669"/>
    <property type="project" value="UniProtKB-SubCell"/>
</dbReference>
<gene>
    <name evidence="7" type="ORF">Sango_0347400</name>
</gene>
<dbReference type="Pfam" id="PF06813">
    <property type="entry name" value="Nodulin-like"/>
    <property type="match status" value="2"/>
</dbReference>
<dbReference type="PANTHER" id="PTHR21576:SF11">
    <property type="entry name" value="MAJOR FACILITATOR SUPERFAMILY PROTEIN"/>
    <property type="match status" value="1"/>
</dbReference>
<feature type="transmembrane region" description="Helical" evidence="5">
    <location>
        <begin position="96"/>
        <end position="115"/>
    </location>
</feature>
<dbReference type="Proteomes" id="UP001289374">
    <property type="component" value="Unassembled WGS sequence"/>
</dbReference>
<reference evidence="7" key="2">
    <citation type="journal article" date="2024" name="Plant">
        <title>Genomic evolution and insights into agronomic trait innovations of Sesamum species.</title>
        <authorList>
            <person name="Miao H."/>
            <person name="Wang L."/>
            <person name="Qu L."/>
            <person name="Liu H."/>
            <person name="Sun Y."/>
            <person name="Le M."/>
            <person name="Wang Q."/>
            <person name="Wei S."/>
            <person name="Zheng Y."/>
            <person name="Lin W."/>
            <person name="Duan Y."/>
            <person name="Cao H."/>
            <person name="Xiong S."/>
            <person name="Wang X."/>
            <person name="Wei L."/>
            <person name="Li C."/>
            <person name="Ma Q."/>
            <person name="Ju M."/>
            <person name="Zhao R."/>
            <person name="Li G."/>
            <person name="Mu C."/>
            <person name="Tian Q."/>
            <person name="Mei H."/>
            <person name="Zhang T."/>
            <person name="Gao T."/>
            <person name="Zhang H."/>
        </authorList>
    </citation>
    <scope>NUCLEOTIDE SEQUENCE</scope>
    <source>
        <strain evidence="7">K16</strain>
    </source>
</reference>
<feature type="domain" description="Nodulin-like" evidence="6">
    <location>
        <begin position="64"/>
        <end position="158"/>
    </location>
</feature>
<organism evidence="7 8">
    <name type="scientific">Sesamum angolense</name>
    <dbReference type="NCBI Taxonomy" id="2727404"/>
    <lineage>
        <taxon>Eukaryota</taxon>
        <taxon>Viridiplantae</taxon>
        <taxon>Streptophyta</taxon>
        <taxon>Embryophyta</taxon>
        <taxon>Tracheophyta</taxon>
        <taxon>Spermatophyta</taxon>
        <taxon>Magnoliopsida</taxon>
        <taxon>eudicotyledons</taxon>
        <taxon>Gunneridae</taxon>
        <taxon>Pentapetalae</taxon>
        <taxon>asterids</taxon>
        <taxon>lamiids</taxon>
        <taxon>Lamiales</taxon>
        <taxon>Pedaliaceae</taxon>
        <taxon>Sesamum</taxon>
    </lineage>
</organism>
<sequence length="192" mass="19724">MAESGCYNVAAIHQRYQFKFPAFSSELKRILSVSQLRLINLASASDAGKLLGWISGIAAAISRSGLSTSYVGLSAKLYTSIVDVVAPTSAAERAKVFVLLNSVLPLIVCTVAAPLARDVDGGKSRKLTKGFSTMFVITIVTGLFAVITSLGSVGSSLCSVCDSCGHDCGIVVAAGCSIGGKNQGEGAAEVLD</sequence>
<dbReference type="EMBL" id="JACGWL010000002">
    <property type="protein sequence ID" value="KAK4407664.1"/>
    <property type="molecule type" value="Genomic_DNA"/>
</dbReference>
<feature type="transmembrane region" description="Helical" evidence="5">
    <location>
        <begin position="127"/>
        <end position="147"/>
    </location>
</feature>
<evidence type="ECO:0000313" key="8">
    <source>
        <dbReference type="Proteomes" id="UP001289374"/>
    </source>
</evidence>
<evidence type="ECO:0000256" key="3">
    <source>
        <dbReference type="ARBA" id="ARBA00022989"/>
    </source>
</evidence>
<evidence type="ECO:0000259" key="6">
    <source>
        <dbReference type="Pfam" id="PF06813"/>
    </source>
</evidence>
<proteinExistence type="predicted"/>
<protein>
    <recommendedName>
        <fullName evidence="6">Nodulin-like domain-containing protein</fullName>
    </recommendedName>
</protein>
<comment type="caution">
    <text evidence="7">The sequence shown here is derived from an EMBL/GenBank/DDBJ whole genome shotgun (WGS) entry which is preliminary data.</text>
</comment>
<evidence type="ECO:0000256" key="4">
    <source>
        <dbReference type="ARBA" id="ARBA00023136"/>
    </source>
</evidence>
<feature type="domain" description="Nodulin-like" evidence="6">
    <location>
        <begin position="17"/>
        <end position="61"/>
    </location>
</feature>
<dbReference type="InterPro" id="IPR010658">
    <property type="entry name" value="Nodulin-like"/>
</dbReference>
<evidence type="ECO:0000256" key="1">
    <source>
        <dbReference type="ARBA" id="ARBA00004141"/>
    </source>
</evidence>
<dbReference type="AlphaFoldDB" id="A0AAE1X9A0"/>
<reference evidence="7" key="1">
    <citation type="submission" date="2020-06" db="EMBL/GenBank/DDBJ databases">
        <authorList>
            <person name="Li T."/>
            <person name="Hu X."/>
            <person name="Zhang T."/>
            <person name="Song X."/>
            <person name="Zhang H."/>
            <person name="Dai N."/>
            <person name="Sheng W."/>
            <person name="Hou X."/>
            <person name="Wei L."/>
        </authorList>
    </citation>
    <scope>NUCLEOTIDE SEQUENCE</scope>
    <source>
        <strain evidence="7">K16</strain>
        <tissue evidence="7">Leaf</tissue>
    </source>
</reference>
<keyword evidence="4 5" id="KW-0472">Membrane</keyword>
<keyword evidence="8" id="KW-1185">Reference proteome</keyword>
<name>A0AAE1X9A0_9LAMI</name>
<accession>A0AAE1X9A0</accession>
<comment type="subcellular location">
    <subcellularLocation>
        <location evidence="1">Membrane</location>
        <topology evidence="1">Multi-pass membrane protein</topology>
    </subcellularLocation>
</comment>
<evidence type="ECO:0000256" key="5">
    <source>
        <dbReference type="SAM" id="Phobius"/>
    </source>
</evidence>
<dbReference type="PANTHER" id="PTHR21576">
    <property type="entry name" value="UNCHARACTERIZED NODULIN-LIKE PROTEIN"/>
    <property type="match status" value="1"/>
</dbReference>
<keyword evidence="2 5" id="KW-0812">Transmembrane</keyword>